<accession>A0A1X0IJH8</accession>
<dbReference type="Proteomes" id="UP000192534">
    <property type="component" value="Unassembled WGS sequence"/>
</dbReference>
<dbReference type="AlphaFoldDB" id="A0A1X0IJH8"/>
<name>A0A1X0IJH8_MYCRH</name>
<evidence type="ECO:0000313" key="2">
    <source>
        <dbReference type="Proteomes" id="UP000192534"/>
    </source>
</evidence>
<protein>
    <recommendedName>
        <fullName evidence="3">Clp R domain-containing protein</fullName>
    </recommendedName>
</protein>
<sequence>MIAGAPIPEGDLSAARTAQALASLNKPAKQALSAAHSAAYRYGSDFLGSAHLLVGLLADPAHPVTAALDERDSGSLVVTQLYESRYGAQTRTPPRIIHLPYSIHARAIVINAACHARAQATSVRRVHLWWATTRATGSIAARLLAELGQLEFLRDQLLPVVGAPASPTAPS</sequence>
<reference evidence="1 2" key="1">
    <citation type="submission" date="2016-12" db="EMBL/GenBank/DDBJ databases">
        <title>The new phylogeny of genus Mycobacterium.</title>
        <authorList>
            <person name="Tortoli E."/>
            <person name="Trovato A."/>
            <person name="Cirillo D.M."/>
        </authorList>
    </citation>
    <scope>NUCLEOTIDE SEQUENCE [LARGE SCALE GENOMIC DNA]</scope>
    <source>
        <strain evidence="1 2">DSM 44223</strain>
    </source>
</reference>
<evidence type="ECO:0000313" key="1">
    <source>
        <dbReference type="EMBL" id="ORB47999.1"/>
    </source>
</evidence>
<dbReference type="Gene3D" id="1.10.1780.10">
    <property type="entry name" value="Clp, N-terminal domain"/>
    <property type="match status" value="1"/>
</dbReference>
<keyword evidence="2" id="KW-1185">Reference proteome</keyword>
<organism evidence="1 2">
    <name type="scientific">Mycolicibacterium rhodesiae</name>
    <name type="common">Mycobacterium rhodesiae</name>
    <dbReference type="NCBI Taxonomy" id="36814"/>
    <lineage>
        <taxon>Bacteria</taxon>
        <taxon>Bacillati</taxon>
        <taxon>Actinomycetota</taxon>
        <taxon>Actinomycetes</taxon>
        <taxon>Mycobacteriales</taxon>
        <taxon>Mycobacteriaceae</taxon>
        <taxon>Mycolicibacterium</taxon>
    </lineage>
</organism>
<dbReference type="RefSeq" id="WP_083122698.1">
    <property type="nucleotide sequence ID" value="NZ_JACKUO010000034.1"/>
</dbReference>
<evidence type="ECO:0008006" key="3">
    <source>
        <dbReference type="Google" id="ProtNLM"/>
    </source>
</evidence>
<proteinExistence type="predicted"/>
<dbReference type="OrthoDB" id="4735960at2"/>
<gene>
    <name evidence="1" type="ORF">BST42_26585</name>
</gene>
<dbReference type="InterPro" id="IPR036628">
    <property type="entry name" value="Clp_N_dom_sf"/>
</dbReference>
<comment type="caution">
    <text evidence="1">The sequence shown here is derived from an EMBL/GenBank/DDBJ whole genome shotgun (WGS) entry which is preliminary data.</text>
</comment>
<dbReference type="SUPFAM" id="SSF81923">
    <property type="entry name" value="Double Clp-N motif"/>
    <property type="match status" value="1"/>
</dbReference>
<dbReference type="EMBL" id="MVIH01000022">
    <property type="protein sequence ID" value="ORB47999.1"/>
    <property type="molecule type" value="Genomic_DNA"/>
</dbReference>